<evidence type="ECO:0000256" key="3">
    <source>
        <dbReference type="ARBA" id="ARBA00022801"/>
    </source>
</evidence>
<evidence type="ECO:0000259" key="7">
    <source>
        <dbReference type="Pfam" id="PF00675"/>
    </source>
</evidence>
<feature type="signal peptide" evidence="6">
    <location>
        <begin position="1"/>
        <end position="21"/>
    </location>
</feature>
<evidence type="ECO:0000313" key="9">
    <source>
        <dbReference type="EMBL" id="EOA58720.1"/>
    </source>
</evidence>
<dbReference type="PATRIC" id="fig|1121098.3.peg.6"/>
<feature type="chain" id="PRO_5004680293" description="Insulinase family protein" evidence="6">
    <location>
        <begin position="22"/>
        <end position="965"/>
    </location>
</feature>
<dbReference type="EMBL" id="AQHY01000001">
    <property type="protein sequence ID" value="EOA58720.1"/>
    <property type="molecule type" value="Genomic_DNA"/>
</dbReference>
<dbReference type="SUPFAM" id="SSF63411">
    <property type="entry name" value="LuxS/MPP-like metallohydrolase"/>
    <property type="match status" value="4"/>
</dbReference>
<feature type="domain" description="Peptidase M16 N-terminal" evidence="7">
    <location>
        <begin position="132"/>
        <end position="228"/>
    </location>
</feature>
<dbReference type="RefSeq" id="WP_005935381.1">
    <property type="nucleotide sequence ID" value="NZ_KB890329.1"/>
</dbReference>
<dbReference type="Pfam" id="PF05193">
    <property type="entry name" value="Peptidase_M16_C"/>
    <property type="match status" value="2"/>
</dbReference>
<dbReference type="PANTHER" id="PTHR43690">
    <property type="entry name" value="NARDILYSIN"/>
    <property type="match status" value="1"/>
</dbReference>
<dbReference type="InterPro" id="IPR011765">
    <property type="entry name" value="Pept_M16_N"/>
</dbReference>
<keyword evidence="6" id="KW-0732">Signal</keyword>
<keyword evidence="5" id="KW-0482">Metalloprotease</keyword>
<dbReference type="PANTHER" id="PTHR43690:SF17">
    <property type="entry name" value="PROTEIN YHJJ"/>
    <property type="match status" value="1"/>
</dbReference>
<dbReference type="InterPro" id="IPR007863">
    <property type="entry name" value="Peptidase_M16_C"/>
</dbReference>
<evidence type="ECO:0000256" key="4">
    <source>
        <dbReference type="ARBA" id="ARBA00022833"/>
    </source>
</evidence>
<keyword evidence="2" id="KW-0645">Protease</keyword>
<dbReference type="GeneID" id="60063904"/>
<comment type="similarity">
    <text evidence="1">Belongs to the peptidase M16 family.</text>
</comment>
<dbReference type="InterPro" id="IPR011249">
    <property type="entry name" value="Metalloenz_LuxS/M16"/>
</dbReference>
<comment type="caution">
    <text evidence="9">The sequence shown here is derived from an EMBL/GenBank/DDBJ whole genome shotgun (WGS) entry which is preliminary data.</text>
</comment>
<evidence type="ECO:0000256" key="2">
    <source>
        <dbReference type="ARBA" id="ARBA00022670"/>
    </source>
</evidence>
<reference evidence="9 10" key="1">
    <citation type="submission" date="2013-04" db="EMBL/GenBank/DDBJ databases">
        <title>The Genome Sequence of Bacteroides massiliensis DSM 17679.</title>
        <authorList>
            <consortium name="The Broad Institute Genomics Platform"/>
            <person name="Earl A."/>
            <person name="Ward D."/>
            <person name="Feldgarden M."/>
            <person name="Gevers D."/>
            <person name="Martens E."/>
            <person name="Fenner L."/>
            <person name="Roux V."/>
            <person name="Mallet M.N."/>
            <person name="Raoult D."/>
            <person name="Walker B."/>
            <person name="Young S."/>
            <person name="Zeng Q."/>
            <person name="Gargeya S."/>
            <person name="Fitzgerald M."/>
            <person name="Haas B."/>
            <person name="Abouelleil A."/>
            <person name="Allen A.W."/>
            <person name="Alvarado L."/>
            <person name="Arachchi H.M."/>
            <person name="Berlin A.M."/>
            <person name="Chapman S.B."/>
            <person name="Gainer-Dewar J."/>
            <person name="Goldberg J."/>
            <person name="Griggs A."/>
            <person name="Gujja S."/>
            <person name="Hansen M."/>
            <person name="Howarth C."/>
            <person name="Imamovic A."/>
            <person name="Ireland A."/>
            <person name="Larimer J."/>
            <person name="McCowan C."/>
            <person name="Murphy C."/>
            <person name="Pearson M."/>
            <person name="Poon T.W."/>
            <person name="Priest M."/>
            <person name="Roberts A."/>
            <person name="Saif S."/>
            <person name="Shea T."/>
            <person name="Sisk P."/>
            <person name="Sykes S."/>
            <person name="Wortman J."/>
            <person name="Nusbaum C."/>
            <person name="Birren B."/>
        </authorList>
    </citation>
    <scope>NUCLEOTIDE SEQUENCE [LARGE SCALE GENOMIC DNA]</scope>
    <source>
        <strain evidence="10">B84634 / Timone 84634 / DSM 17679 / JCM 13223</strain>
    </source>
</reference>
<evidence type="ECO:0000256" key="6">
    <source>
        <dbReference type="SAM" id="SignalP"/>
    </source>
</evidence>
<keyword evidence="4" id="KW-0862">Zinc</keyword>
<keyword evidence="3" id="KW-0378">Hydrolase</keyword>
<dbReference type="HOGENOM" id="CLU_306466_0_0_10"/>
<feature type="domain" description="Peptidase M16 C-terminal" evidence="8">
    <location>
        <begin position="240"/>
        <end position="416"/>
    </location>
</feature>
<dbReference type="InterPro" id="IPR050626">
    <property type="entry name" value="Peptidase_M16"/>
</dbReference>
<evidence type="ECO:0000259" key="8">
    <source>
        <dbReference type="Pfam" id="PF05193"/>
    </source>
</evidence>
<sequence>MKHFVHIFLLLSMCFCFQVQAQGLKTFKLKNGMSVFIWEDSGKSDVFGEVVVRTGAVNDPEQYTGLAHYLEHVMFKGTQKIGALDWEKEAPIYEQIIAKYDEMAGENDPVRKEVIGKEINNLTIEAGKISLSNEFSELIEGMGGTGLNAGTSLDYTVFYNTFPPYQINKWLEISSERFVNPVFRTFQHELETVYEEYNRNKDNPNSQTGEFMMQQAFAGHPYSRSILGLGEHLKNPRLSQLIKFYNDWYTPENMALILVGNVDTKKIMGRIAAAFGKLHSKATPERKVYPDLDIKGRVQYNTKFSRYPSVMLVYKGVKNGHQDETALEICMQLLSNGSQTGLLNKLTIDGELLGGDASPVTFREQGRNIITGVPSYDNNQRRFESNKSVEKKLLKAIRQIAQGDFEPWVVETVKSGMCRDFDLRMESNNFKAHLLEDAFVNERDINQVLNYKDVVMGISVDDIKRVAREYLTGNYLAIYNEKGKPDKSQKIKKPDYMPIEPPVGQSSLYARQFKNMAINKVEEKFVDWSRVQERKLNDYSHVYYTRNEENEVFTLLLKYGVGSEIFPRLEYAASLMNNAGIMGSFEPQELKEELSKLNATCVVDADDSYLYVTLRGYENALQQACQLLTRQLLMPKLDERQLKSLEGNVISGRITRKENVNLLADALRQYIMYGDKSDYKSELTDKELTELNLSELTGDINRATAYASEIHYSGTLPFETVYQVLSTSLPLVAGEKQSSSPVMKDMISPMENTVYFLPNSDARQSQIYFYIPMGDYNREENVRREAFNQYISGGFSGLIMNEIREKNSMAYTAYGFASSRGLPGAQTYFSGYIGTQNDKAVDAIDLYMKLLTDMPERPGRIDNIKSYLRQSALTDHPDSRNLSLRIAEWKRRGYTDDPDKEELPLIDSLTFPDIVDYYQKNIKGKPIIIGVLGNPKDISIDALKKFGKVIRLNEKKLFNEKDTMF</sequence>
<dbReference type="OrthoDB" id="9811314at2"/>
<evidence type="ECO:0000256" key="5">
    <source>
        <dbReference type="ARBA" id="ARBA00023049"/>
    </source>
</evidence>
<dbReference type="GO" id="GO:0008237">
    <property type="term" value="F:metallopeptidase activity"/>
    <property type="evidence" value="ECO:0007669"/>
    <property type="project" value="UniProtKB-KW"/>
</dbReference>
<dbReference type="GO" id="GO:0006508">
    <property type="term" value="P:proteolysis"/>
    <property type="evidence" value="ECO:0007669"/>
    <property type="project" value="UniProtKB-KW"/>
</dbReference>
<proteinExistence type="inferred from homology"/>
<feature type="domain" description="Peptidase M16 C-terminal" evidence="8">
    <location>
        <begin position="754"/>
        <end position="851"/>
    </location>
</feature>
<evidence type="ECO:0008006" key="11">
    <source>
        <dbReference type="Google" id="ProtNLM"/>
    </source>
</evidence>
<name>U6RQG5_9BACT</name>
<organism evidence="9 10">
    <name type="scientific">Phocaeicola massiliensis B84634 = Timone 84634 = DSM 17679 = JCM 13223</name>
    <dbReference type="NCBI Taxonomy" id="1121098"/>
    <lineage>
        <taxon>Bacteria</taxon>
        <taxon>Pseudomonadati</taxon>
        <taxon>Bacteroidota</taxon>
        <taxon>Bacteroidia</taxon>
        <taxon>Bacteroidales</taxon>
        <taxon>Bacteroidaceae</taxon>
        <taxon>Phocaeicola</taxon>
    </lineage>
</organism>
<dbReference type="STRING" id="1121098.HMPREF1534_00006"/>
<accession>U6RQG5</accession>
<evidence type="ECO:0000313" key="10">
    <source>
        <dbReference type="Proteomes" id="UP000017831"/>
    </source>
</evidence>
<gene>
    <name evidence="9" type="ORF">HMPREF1534_00006</name>
</gene>
<dbReference type="AlphaFoldDB" id="U6RQG5"/>
<keyword evidence="10" id="KW-1185">Reference proteome</keyword>
<evidence type="ECO:0000256" key="1">
    <source>
        <dbReference type="ARBA" id="ARBA00007261"/>
    </source>
</evidence>
<dbReference type="GO" id="GO:0046872">
    <property type="term" value="F:metal ion binding"/>
    <property type="evidence" value="ECO:0007669"/>
    <property type="project" value="InterPro"/>
</dbReference>
<feature type="domain" description="Peptidase M16 N-terminal" evidence="7">
    <location>
        <begin position="48"/>
        <end position="83"/>
    </location>
</feature>
<dbReference type="Proteomes" id="UP000017831">
    <property type="component" value="Unassembled WGS sequence"/>
</dbReference>
<dbReference type="Pfam" id="PF00675">
    <property type="entry name" value="Peptidase_M16"/>
    <property type="match status" value="2"/>
</dbReference>
<protein>
    <recommendedName>
        <fullName evidence="11">Insulinase family protein</fullName>
    </recommendedName>
</protein>
<dbReference type="eggNOG" id="COG0612">
    <property type="taxonomic scope" value="Bacteria"/>
</dbReference>
<dbReference type="Gene3D" id="3.30.830.10">
    <property type="entry name" value="Metalloenzyme, LuxS/M16 peptidase-like"/>
    <property type="match status" value="4"/>
</dbReference>